<dbReference type="RefSeq" id="WP_099017853.1">
    <property type="nucleotide sequence ID" value="NZ_NIHB01000001.1"/>
</dbReference>
<dbReference type="Proteomes" id="UP000295724">
    <property type="component" value="Unassembled WGS sequence"/>
</dbReference>
<gene>
    <name evidence="1" type="ORF">C8D91_0374</name>
</gene>
<reference evidence="1 2" key="1">
    <citation type="submission" date="2019-03" db="EMBL/GenBank/DDBJ databases">
        <title>Genomic Encyclopedia of Type Strains, Phase IV (KMG-IV): sequencing the most valuable type-strain genomes for metagenomic binning, comparative biology and taxonomic classification.</title>
        <authorList>
            <person name="Goeker M."/>
        </authorList>
    </citation>
    <scope>NUCLEOTIDE SEQUENCE [LARGE SCALE GENOMIC DNA]</scope>
    <source>
        <strain evidence="1 2">DSM 25488</strain>
    </source>
</reference>
<comment type="caution">
    <text evidence="1">The sequence shown here is derived from an EMBL/GenBank/DDBJ whole genome shotgun (WGS) entry which is preliminary data.</text>
</comment>
<name>A0A4R6XU54_9GAMM</name>
<evidence type="ECO:0000313" key="1">
    <source>
        <dbReference type="EMBL" id="TDR23512.1"/>
    </source>
</evidence>
<keyword evidence="2" id="KW-1185">Reference proteome</keyword>
<evidence type="ECO:0000313" key="2">
    <source>
        <dbReference type="Proteomes" id="UP000295724"/>
    </source>
</evidence>
<proteinExistence type="predicted"/>
<sequence length="106" mass="12476">MGWTLQYKATAHEEVLETFVNEANQHSLKLSWGAEPYCWGLNEDNTAGGFTKIESSFRKKKDFIKIINELKRLSEKWPNVRISVVDDYVLEDWWQVKNIEVDKLDL</sequence>
<organism evidence="1 2">
    <name type="scientific">Marinicella litoralis</name>
    <dbReference type="NCBI Taxonomy" id="644220"/>
    <lineage>
        <taxon>Bacteria</taxon>
        <taxon>Pseudomonadati</taxon>
        <taxon>Pseudomonadota</taxon>
        <taxon>Gammaproteobacteria</taxon>
        <taxon>Lysobacterales</taxon>
        <taxon>Marinicellaceae</taxon>
        <taxon>Marinicella</taxon>
    </lineage>
</organism>
<accession>A0A4R6XU54</accession>
<dbReference type="AlphaFoldDB" id="A0A4R6XU54"/>
<protein>
    <submittedName>
        <fullName evidence="1">Uncharacterized protein</fullName>
    </submittedName>
</protein>
<dbReference type="EMBL" id="SNZB01000001">
    <property type="protein sequence ID" value="TDR23512.1"/>
    <property type="molecule type" value="Genomic_DNA"/>
</dbReference>